<dbReference type="eggNOG" id="ENOG50335UM">
    <property type="taxonomic scope" value="Bacteria"/>
</dbReference>
<dbReference type="OrthoDB" id="1448748at2"/>
<name>K1LPC1_9FLAO</name>
<reference evidence="1 2" key="1">
    <citation type="submission" date="2012-07" db="EMBL/GenBank/DDBJ databases">
        <title>The Genome Sequence of Bergeyella zoohelcum ATCC 43767.</title>
        <authorList>
            <consortium name="The Broad Institute Genome Sequencing Platform"/>
            <person name="Earl A."/>
            <person name="Ward D."/>
            <person name="Feldgarden M."/>
            <person name="Gevers D."/>
            <person name="Huys G."/>
            <person name="Walker B."/>
            <person name="Young S.K."/>
            <person name="Zeng Q."/>
            <person name="Gargeya S."/>
            <person name="Fitzgerald M."/>
            <person name="Haas B."/>
            <person name="Abouelleil A."/>
            <person name="Alvarado L."/>
            <person name="Arachchi H.M."/>
            <person name="Berlin A.M."/>
            <person name="Chapman S.B."/>
            <person name="Goldberg J."/>
            <person name="Griggs A."/>
            <person name="Gujja S."/>
            <person name="Hansen M."/>
            <person name="Howarth C."/>
            <person name="Imamovic A."/>
            <person name="Larimer J."/>
            <person name="McCowen C."/>
            <person name="Montmayeur A."/>
            <person name="Murphy C."/>
            <person name="Neiman D."/>
            <person name="Pearson M."/>
            <person name="Priest M."/>
            <person name="Roberts A."/>
            <person name="Saif S."/>
            <person name="Shea T."/>
            <person name="Sisk P."/>
            <person name="Sykes S."/>
            <person name="Wortman J."/>
            <person name="Nusbaum C."/>
            <person name="Birren B."/>
        </authorList>
    </citation>
    <scope>NUCLEOTIDE SEQUENCE [LARGE SCALE GENOMIC DNA]</scope>
    <source>
        <strain evidence="1 2">ATCC 43767</strain>
    </source>
</reference>
<dbReference type="Proteomes" id="UP000006085">
    <property type="component" value="Unassembled WGS sequence"/>
</dbReference>
<dbReference type="HOGENOM" id="CLU_1776000_0_0_10"/>
<sequence>MSPKELREFIHELKTEIKGINRAWLVIDDSQLVNTLEQREKVDNAYIIGVLPSYGTRVKHNDAYKRTLISQILILEKTDYSELTEDEFIDVFERTYQLAKKVADKLVEKISENCFSPELMLEIDDLDIVPVWKKGQCNGWSVEFSLE</sequence>
<dbReference type="RefSeq" id="WP_002663455.1">
    <property type="nucleotide sequence ID" value="NZ_JH932293.1"/>
</dbReference>
<evidence type="ECO:0000313" key="2">
    <source>
        <dbReference type="Proteomes" id="UP000006085"/>
    </source>
</evidence>
<gene>
    <name evidence="1" type="ORF">HMPREF9699_01320</name>
</gene>
<dbReference type="STRING" id="883096.HMPREF9699_01320"/>
<evidence type="ECO:0000313" key="1">
    <source>
        <dbReference type="EMBL" id="EKB56591.1"/>
    </source>
</evidence>
<dbReference type="AlphaFoldDB" id="K1LPC1"/>
<keyword evidence="2" id="KW-1185">Reference proteome</keyword>
<dbReference type="EMBL" id="AGYA01000025">
    <property type="protein sequence ID" value="EKB56591.1"/>
    <property type="molecule type" value="Genomic_DNA"/>
</dbReference>
<comment type="caution">
    <text evidence="1">The sequence shown here is derived from an EMBL/GenBank/DDBJ whole genome shotgun (WGS) entry which is preliminary data.</text>
</comment>
<accession>K1LPC1</accession>
<proteinExistence type="predicted"/>
<protein>
    <submittedName>
        <fullName evidence="1">Uncharacterized protein</fullName>
    </submittedName>
</protein>
<organism evidence="1 2">
    <name type="scientific">Bergeyella zoohelcum ATCC 43767</name>
    <dbReference type="NCBI Taxonomy" id="883096"/>
    <lineage>
        <taxon>Bacteria</taxon>
        <taxon>Pseudomonadati</taxon>
        <taxon>Bacteroidota</taxon>
        <taxon>Flavobacteriia</taxon>
        <taxon>Flavobacteriales</taxon>
        <taxon>Weeksellaceae</taxon>
        <taxon>Bergeyella</taxon>
    </lineage>
</organism>